<evidence type="ECO:0000313" key="2">
    <source>
        <dbReference type="EMBL" id="OOS26795.1"/>
    </source>
</evidence>
<evidence type="ECO:0000259" key="1">
    <source>
        <dbReference type="Pfam" id="PF13276"/>
    </source>
</evidence>
<name>A0A1T0CWV1_9GAMM</name>
<dbReference type="EMBL" id="MUYV01000001">
    <property type="protein sequence ID" value="OOS26795.1"/>
    <property type="molecule type" value="Genomic_DNA"/>
</dbReference>
<dbReference type="STRING" id="573983.B0681_02745"/>
<evidence type="ECO:0000313" key="3">
    <source>
        <dbReference type="Proteomes" id="UP000190683"/>
    </source>
</evidence>
<dbReference type="Pfam" id="PF13276">
    <property type="entry name" value="HTH_21"/>
    <property type="match status" value="1"/>
</dbReference>
<sequence length="78" mass="8910">MATHIKVIFDESRSFSGKRSIKARLQAKGVTVGLYLVRKLMKQQGLFSKQPQKNGVIKTKTAKYLIIFWRDSLVLSLI</sequence>
<organism evidence="2 3">
    <name type="scientific">Moraxella porci DSM 25326</name>
    <dbReference type="NCBI Taxonomy" id="573983"/>
    <lineage>
        <taxon>Bacteria</taxon>
        <taxon>Pseudomonadati</taxon>
        <taxon>Pseudomonadota</taxon>
        <taxon>Gammaproteobacteria</taxon>
        <taxon>Moraxellales</taxon>
        <taxon>Moraxellaceae</taxon>
        <taxon>Moraxella</taxon>
    </lineage>
</organism>
<dbReference type="InterPro" id="IPR025948">
    <property type="entry name" value="HTH-like_dom"/>
</dbReference>
<protein>
    <recommendedName>
        <fullName evidence="1">HTH-like domain-containing protein</fullName>
    </recommendedName>
</protein>
<proteinExistence type="predicted"/>
<accession>A0A1T0CWV1</accession>
<comment type="caution">
    <text evidence="2">The sequence shown here is derived from an EMBL/GenBank/DDBJ whole genome shotgun (WGS) entry which is preliminary data.</text>
</comment>
<dbReference type="Proteomes" id="UP000190683">
    <property type="component" value="Unassembled WGS sequence"/>
</dbReference>
<reference evidence="2 3" key="1">
    <citation type="submission" date="2017-02" db="EMBL/GenBank/DDBJ databases">
        <title>Draft genome sequence of Moraxella porci CCUG 54912T type strain.</title>
        <authorList>
            <person name="Salva-Serra F."/>
            <person name="Engstrom-Jakobsson H."/>
            <person name="Thorell K."/>
            <person name="Jaen-Luchoro D."/>
            <person name="Gonzales-Siles L."/>
            <person name="Karlsson R."/>
            <person name="Yazdan S."/>
            <person name="Boulund F."/>
            <person name="Johnning A."/>
            <person name="Engstrand L."/>
            <person name="Kristiansson E."/>
            <person name="Moore E."/>
        </authorList>
    </citation>
    <scope>NUCLEOTIDE SEQUENCE [LARGE SCALE GENOMIC DNA]</scope>
    <source>
        <strain evidence="2 3">CCUG 54912</strain>
    </source>
</reference>
<feature type="domain" description="HTH-like" evidence="1">
    <location>
        <begin position="4"/>
        <end position="53"/>
    </location>
</feature>
<gene>
    <name evidence="2" type="ORF">B0681_02745</name>
</gene>
<keyword evidence="3" id="KW-1185">Reference proteome</keyword>
<dbReference type="AlphaFoldDB" id="A0A1T0CWV1"/>